<feature type="domain" description="F-box" evidence="1">
    <location>
        <begin position="20"/>
        <end position="62"/>
    </location>
</feature>
<keyword evidence="3" id="KW-1185">Reference proteome</keyword>
<reference evidence="2 3" key="1">
    <citation type="journal article" date="2021" name="Hortic Res">
        <title>The domestication of Cucurbita argyrosperma as revealed by the genome of its wild relative.</title>
        <authorList>
            <person name="Barrera-Redondo J."/>
            <person name="Sanchez-de la Vega G."/>
            <person name="Aguirre-Liguori J.A."/>
            <person name="Castellanos-Morales G."/>
            <person name="Gutierrez-Guerrero Y.T."/>
            <person name="Aguirre-Dugua X."/>
            <person name="Aguirre-Planter E."/>
            <person name="Tenaillon M.I."/>
            <person name="Lira-Saade R."/>
            <person name="Eguiarte L.E."/>
        </authorList>
    </citation>
    <scope>NUCLEOTIDE SEQUENCE [LARGE SCALE GENOMIC DNA]</scope>
    <source>
        <strain evidence="2">JBR-2021</strain>
    </source>
</reference>
<dbReference type="EMBL" id="JAGKQH010000005">
    <property type="protein sequence ID" value="KAG6598678.1"/>
    <property type="molecule type" value="Genomic_DNA"/>
</dbReference>
<proteinExistence type="predicted"/>
<dbReference type="AlphaFoldDB" id="A0AAV6NJZ8"/>
<organism evidence="2 3">
    <name type="scientific">Cucurbita argyrosperma subsp. sororia</name>
    <dbReference type="NCBI Taxonomy" id="37648"/>
    <lineage>
        <taxon>Eukaryota</taxon>
        <taxon>Viridiplantae</taxon>
        <taxon>Streptophyta</taxon>
        <taxon>Embryophyta</taxon>
        <taxon>Tracheophyta</taxon>
        <taxon>Spermatophyta</taxon>
        <taxon>Magnoliopsida</taxon>
        <taxon>eudicotyledons</taxon>
        <taxon>Gunneridae</taxon>
        <taxon>Pentapetalae</taxon>
        <taxon>rosids</taxon>
        <taxon>fabids</taxon>
        <taxon>Cucurbitales</taxon>
        <taxon>Cucurbitaceae</taxon>
        <taxon>Cucurbiteae</taxon>
        <taxon>Cucurbita</taxon>
    </lineage>
</organism>
<gene>
    <name evidence="2" type="ORF">SDJN03_08456</name>
</gene>
<dbReference type="Proteomes" id="UP000685013">
    <property type="component" value="Chromosome 5"/>
</dbReference>
<protein>
    <submittedName>
        <fullName evidence="2">F-box protein</fullName>
    </submittedName>
</protein>
<dbReference type="InterPro" id="IPR044809">
    <property type="entry name" value="AUF1-like"/>
</dbReference>
<name>A0AAV6NJZ8_9ROSI</name>
<evidence type="ECO:0000313" key="3">
    <source>
        <dbReference type="Proteomes" id="UP000685013"/>
    </source>
</evidence>
<feature type="non-terminal residue" evidence="2">
    <location>
        <position position="1"/>
    </location>
</feature>
<dbReference type="PANTHER" id="PTHR31215">
    <property type="entry name" value="OS05G0510400 PROTEIN-RELATED"/>
    <property type="match status" value="1"/>
</dbReference>
<sequence length="357" mass="40203">MAEVQEQEASSSIRVAGDGFDSLPDSLVLVIFNFVSDVKSLICCRAVSKRFNSLVPHSDSLFLKIDYTVSSDSESDPDSDSDSDYVPNSKLFDFFKTTLESFFYFMSPVFLKSKSQTSPAQILRQFHRIQRLQIEFPTKGVEVARSVKWRAEFGETLRSCVILSFHKIRKFDGRAMMAVDDFGVDFFPRMEARVTWLMRTLITALARHHVMVEVVVEHLEMNHLVLRDEGRNGVVVIEKNGLDDIRRSRVCGGGGGGGETSERRTAERRTLRTRVPRTTVRMKYWPLVDLQHGLCMEDATLVVVRPTGNASEDETADMGNEDADLALSAFEDNDMYTVAVAALLTKGTRLKMGINSF</sequence>
<dbReference type="Pfam" id="PF12937">
    <property type="entry name" value="F-box-like"/>
    <property type="match status" value="1"/>
</dbReference>
<evidence type="ECO:0000259" key="1">
    <source>
        <dbReference type="Pfam" id="PF12937"/>
    </source>
</evidence>
<comment type="caution">
    <text evidence="2">The sequence shown here is derived from an EMBL/GenBank/DDBJ whole genome shotgun (WGS) entry which is preliminary data.</text>
</comment>
<accession>A0AAV6NJZ8</accession>
<evidence type="ECO:0000313" key="2">
    <source>
        <dbReference type="EMBL" id="KAG6598678.1"/>
    </source>
</evidence>
<dbReference type="InterPro" id="IPR001810">
    <property type="entry name" value="F-box_dom"/>
</dbReference>